<dbReference type="PROSITE" id="PS51375">
    <property type="entry name" value="PPR"/>
    <property type="match status" value="6"/>
</dbReference>
<evidence type="ECO:0000313" key="3">
    <source>
        <dbReference type="EMBL" id="KAJ4966979.1"/>
    </source>
</evidence>
<feature type="repeat" description="PPR" evidence="2">
    <location>
        <begin position="224"/>
        <end position="258"/>
    </location>
</feature>
<protein>
    <recommendedName>
        <fullName evidence="5">Pentatricopeptide repeat-containing protein</fullName>
    </recommendedName>
</protein>
<evidence type="ECO:0000313" key="4">
    <source>
        <dbReference type="Proteomes" id="UP001141806"/>
    </source>
</evidence>
<dbReference type="InterPro" id="IPR011990">
    <property type="entry name" value="TPR-like_helical_dom_sf"/>
</dbReference>
<dbReference type="Proteomes" id="UP001141806">
    <property type="component" value="Unassembled WGS sequence"/>
</dbReference>
<dbReference type="InterPro" id="IPR046960">
    <property type="entry name" value="PPR_At4g14850-like_plant"/>
</dbReference>
<accession>A0A9Q0KAQ3</accession>
<organism evidence="3 4">
    <name type="scientific">Protea cynaroides</name>
    <dbReference type="NCBI Taxonomy" id="273540"/>
    <lineage>
        <taxon>Eukaryota</taxon>
        <taxon>Viridiplantae</taxon>
        <taxon>Streptophyta</taxon>
        <taxon>Embryophyta</taxon>
        <taxon>Tracheophyta</taxon>
        <taxon>Spermatophyta</taxon>
        <taxon>Magnoliopsida</taxon>
        <taxon>Proteales</taxon>
        <taxon>Proteaceae</taxon>
        <taxon>Protea</taxon>
    </lineage>
</organism>
<dbReference type="InterPro" id="IPR002885">
    <property type="entry name" value="PPR_rpt"/>
</dbReference>
<keyword evidence="4" id="KW-1185">Reference proteome</keyword>
<evidence type="ECO:0008006" key="5">
    <source>
        <dbReference type="Google" id="ProtNLM"/>
    </source>
</evidence>
<dbReference type="Pfam" id="PF01535">
    <property type="entry name" value="PPR"/>
    <property type="match status" value="3"/>
</dbReference>
<dbReference type="FunFam" id="1.25.40.10:FF:000682">
    <property type="entry name" value="Pentatricopeptide repeat-containing protein At3g16610"/>
    <property type="match status" value="1"/>
</dbReference>
<dbReference type="PANTHER" id="PTHR47926:SF342">
    <property type="entry name" value="TETRATRICOPEPTIDE-LIKE HELICAL DOMAIN-CONTAINING PROTEIN-RELATED"/>
    <property type="match status" value="1"/>
</dbReference>
<reference evidence="3" key="1">
    <citation type="journal article" date="2023" name="Plant J.">
        <title>The genome of the king protea, Protea cynaroides.</title>
        <authorList>
            <person name="Chang J."/>
            <person name="Duong T.A."/>
            <person name="Schoeman C."/>
            <person name="Ma X."/>
            <person name="Roodt D."/>
            <person name="Barker N."/>
            <person name="Li Z."/>
            <person name="Van de Peer Y."/>
            <person name="Mizrachi E."/>
        </authorList>
    </citation>
    <scope>NUCLEOTIDE SEQUENCE</scope>
    <source>
        <tissue evidence="3">Young leaves</tissue>
    </source>
</reference>
<dbReference type="FunFam" id="1.25.40.10:FF:000090">
    <property type="entry name" value="Pentatricopeptide repeat-containing protein, chloroplastic"/>
    <property type="match status" value="1"/>
</dbReference>
<dbReference type="NCBIfam" id="TIGR00756">
    <property type="entry name" value="PPR"/>
    <property type="match status" value="7"/>
</dbReference>
<feature type="repeat" description="PPR" evidence="2">
    <location>
        <begin position="189"/>
        <end position="223"/>
    </location>
</feature>
<evidence type="ECO:0000256" key="1">
    <source>
        <dbReference type="ARBA" id="ARBA00022737"/>
    </source>
</evidence>
<dbReference type="InterPro" id="IPR046848">
    <property type="entry name" value="E_motif"/>
</dbReference>
<sequence>MRRWTSQPRISSFFRTHLRILSSSELNHLLQICSNSTALKQGRQVHQQIILHGLGFDSFMATKLIQMYADCNDFISAHILFDKLPRPNVFAWTAVFALYSRNGMYEQCLSSYREMQLQGIRPDRYVFPKVLRACAQSLSLEEGVRIHKDIIRFGAEYKLEVCNSLIDMYSKCGSAQTARLVFDKMIERDILSWNSIISGYVCHGFLDLAVELLDSMRSQGLKPDLVTLNTIMDGYCRKGLCEEASEILEQIKEPNIISWTTLMSGYSRVGKHEISIGVFKKMMFRGMVFPDADALSIVIVSCRQLAALKSGREVHGYGIKTGSSLEFYNSAGAALLTMYARCGRFQDTRNVFALMDKRDIVTWNATILGFVLLGRGDLALTCFGEKQSSGIESDHITISTILPICDLKCGKQMHAHIRRNGFDLAIPVWNALVHMYSKCGCIGAAYTVFSNMETKDVVSWNTMIGAYGSHGQGRVALELLEEMKKSGLQPNPATFTSVLTACSHSGLVDEGLQFFNSLILDFDFIPTIEQFACVVDSLGRAGRLEEAIRFINKMPIEPDKSIWGPLLAACRVHQNIDFGRLAAEHLFHLEPENPGNYITLSNIYARAGRWDDGVRVRKLMEDRGLMKPSGYSWIETADRVMINETQMG</sequence>
<dbReference type="AlphaFoldDB" id="A0A9Q0KAQ3"/>
<evidence type="ECO:0000256" key="2">
    <source>
        <dbReference type="PROSITE-ProRule" id="PRU00708"/>
    </source>
</evidence>
<dbReference type="Gene3D" id="1.25.40.10">
    <property type="entry name" value="Tetratricopeptide repeat domain"/>
    <property type="match status" value="6"/>
</dbReference>
<dbReference type="GO" id="GO:0009451">
    <property type="term" value="P:RNA modification"/>
    <property type="evidence" value="ECO:0007669"/>
    <property type="project" value="InterPro"/>
</dbReference>
<dbReference type="OrthoDB" id="185373at2759"/>
<name>A0A9Q0KAQ3_9MAGN</name>
<dbReference type="Pfam" id="PF20431">
    <property type="entry name" value="E_motif"/>
    <property type="match status" value="1"/>
</dbReference>
<feature type="repeat" description="PPR" evidence="2">
    <location>
        <begin position="456"/>
        <end position="490"/>
    </location>
</feature>
<feature type="repeat" description="PPR" evidence="2">
    <location>
        <begin position="593"/>
        <end position="627"/>
    </location>
</feature>
<dbReference type="Pfam" id="PF13041">
    <property type="entry name" value="PPR_2"/>
    <property type="match status" value="3"/>
</dbReference>
<comment type="caution">
    <text evidence="3">The sequence shown here is derived from an EMBL/GenBank/DDBJ whole genome shotgun (WGS) entry which is preliminary data.</text>
</comment>
<feature type="repeat" description="PPR" evidence="2">
    <location>
        <begin position="491"/>
        <end position="526"/>
    </location>
</feature>
<feature type="repeat" description="PPR" evidence="2">
    <location>
        <begin position="88"/>
        <end position="122"/>
    </location>
</feature>
<gene>
    <name evidence="3" type="ORF">NE237_018828</name>
</gene>
<dbReference type="PANTHER" id="PTHR47926">
    <property type="entry name" value="PENTATRICOPEPTIDE REPEAT-CONTAINING PROTEIN"/>
    <property type="match status" value="1"/>
</dbReference>
<proteinExistence type="predicted"/>
<dbReference type="EMBL" id="JAMYWD010000007">
    <property type="protein sequence ID" value="KAJ4966979.1"/>
    <property type="molecule type" value="Genomic_DNA"/>
</dbReference>
<dbReference type="GO" id="GO:0003723">
    <property type="term" value="F:RNA binding"/>
    <property type="evidence" value="ECO:0007669"/>
    <property type="project" value="InterPro"/>
</dbReference>
<keyword evidence="1" id="KW-0677">Repeat</keyword>